<proteinExistence type="predicted"/>
<dbReference type="Proteomes" id="UP000799755">
    <property type="component" value="Unassembled WGS sequence"/>
</dbReference>
<dbReference type="EMBL" id="MU003500">
    <property type="protein sequence ID" value="KAF2473313.1"/>
    <property type="molecule type" value="Genomic_DNA"/>
</dbReference>
<comment type="caution">
    <text evidence="1">The sequence shown here is derived from an EMBL/GenBank/DDBJ whole genome shotgun (WGS) entry which is preliminary data.</text>
</comment>
<organism evidence="1 2">
    <name type="scientific">Lindgomyces ingoldianus</name>
    <dbReference type="NCBI Taxonomy" id="673940"/>
    <lineage>
        <taxon>Eukaryota</taxon>
        <taxon>Fungi</taxon>
        <taxon>Dikarya</taxon>
        <taxon>Ascomycota</taxon>
        <taxon>Pezizomycotina</taxon>
        <taxon>Dothideomycetes</taxon>
        <taxon>Pleosporomycetidae</taxon>
        <taxon>Pleosporales</taxon>
        <taxon>Lindgomycetaceae</taxon>
        <taxon>Lindgomyces</taxon>
    </lineage>
</organism>
<gene>
    <name evidence="1" type="ORF">BDR25DRAFT_302260</name>
</gene>
<keyword evidence="2" id="KW-1185">Reference proteome</keyword>
<name>A0ACB6R213_9PLEO</name>
<reference evidence="1" key="1">
    <citation type="journal article" date="2020" name="Stud. Mycol.">
        <title>101 Dothideomycetes genomes: a test case for predicting lifestyles and emergence of pathogens.</title>
        <authorList>
            <person name="Haridas S."/>
            <person name="Albert R."/>
            <person name="Binder M."/>
            <person name="Bloem J."/>
            <person name="Labutti K."/>
            <person name="Salamov A."/>
            <person name="Andreopoulos B."/>
            <person name="Baker S."/>
            <person name="Barry K."/>
            <person name="Bills G."/>
            <person name="Bluhm B."/>
            <person name="Cannon C."/>
            <person name="Castanera R."/>
            <person name="Culley D."/>
            <person name="Daum C."/>
            <person name="Ezra D."/>
            <person name="Gonzalez J."/>
            <person name="Henrissat B."/>
            <person name="Kuo A."/>
            <person name="Liang C."/>
            <person name="Lipzen A."/>
            <person name="Lutzoni F."/>
            <person name="Magnuson J."/>
            <person name="Mondo S."/>
            <person name="Nolan M."/>
            <person name="Ohm R."/>
            <person name="Pangilinan J."/>
            <person name="Park H.-J."/>
            <person name="Ramirez L."/>
            <person name="Alfaro M."/>
            <person name="Sun H."/>
            <person name="Tritt A."/>
            <person name="Yoshinaga Y."/>
            <person name="Zwiers L.-H."/>
            <person name="Turgeon B."/>
            <person name="Goodwin S."/>
            <person name="Spatafora J."/>
            <person name="Crous P."/>
            <person name="Grigoriev I."/>
        </authorList>
    </citation>
    <scope>NUCLEOTIDE SEQUENCE</scope>
    <source>
        <strain evidence="1">ATCC 200398</strain>
    </source>
</reference>
<evidence type="ECO:0000313" key="1">
    <source>
        <dbReference type="EMBL" id="KAF2473313.1"/>
    </source>
</evidence>
<sequence length="394" mass="42304">MSTLDSILESSTTDSKNSIPSIVCLAVDSHGTEIYTKVSGNCSLSESAPPVTTDSIFKLASCTKIITTICALRLVARGTFALDDPNIIQTHLPELWALEIVSLDEKQQLNYKPRKNAITLRHLLTHSSGVGYDIIDPRLQAWRKERGEQPMAIQGPLPDAVATPLLFEPGEGWAYGGGLDWVALLIERVAGRKFSDVLKEDVFEIVGCNAGIGFGQAHMAEVGTVVETATRGKNRLEVFNVGEIKSEMGGGSLLASPANFLRIVKDLASATPKLLDNPELDVLFAPQFSPGSQSLEAFHASAPVFTSMIGALTSTLPVTALNHGLGGLLVTENSENLGKTKGTMAWGGAFNCFWFANRDTGVAALYFSSMWPPGDAKSSELMSGFVKEVWDKLS</sequence>
<accession>A0ACB6R213</accession>
<protein>
    <submittedName>
        <fullName evidence="1">Beta-lactamase/transpeptidase-like protein</fullName>
    </submittedName>
</protein>
<evidence type="ECO:0000313" key="2">
    <source>
        <dbReference type="Proteomes" id="UP000799755"/>
    </source>
</evidence>